<dbReference type="EMBL" id="KI894020">
    <property type="protein sequence ID" value="OCF26657.1"/>
    <property type="molecule type" value="Genomic_DNA"/>
</dbReference>
<keyword evidence="1" id="KW-1133">Transmembrane helix</keyword>
<dbReference type="EMBL" id="CP144541">
    <property type="protein sequence ID" value="WVW79003.1"/>
    <property type="molecule type" value="Genomic_DNA"/>
</dbReference>
<gene>
    <name evidence="2" type="ORF">I302_04344</name>
    <name evidence="3" type="ORF">I302_100966</name>
</gene>
<name>A0A1B9G6J5_9TREE</name>
<proteinExistence type="predicted"/>
<feature type="transmembrane region" description="Helical" evidence="1">
    <location>
        <begin position="34"/>
        <end position="55"/>
    </location>
</feature>
<keyword evidence="1" id="KW-0812">Transmembrane</keyword>
<reference evidence="2" key="1">
    <citation type="submission" date="2013-07" db="EMBL/GenBank/DDBJ databases">
        <title>The Genome Sequence of Cryptococcus bestiolae CBS10118.</title>
        <authorList>
            <consortium name="The Broad Institute Genome Sequencing Platform"/>
            <person name="Cuomo C."/>
            <person name="Litvintseva A."/>
            <person name="Chen Y."/>
            <person name="Heitman J."/>
            <person name="Sun S."/>
            <person name="Springer D."/>
            <person name="Dromer F."/>
            <person name="Young S.K."/>
            <person name="Zeng Q."/>
            <person name="Gargeya S."/>
            <person name="Fitzgerald M."/>
            <person name="Abouelleil A."/>
            <person name="Alvarado L."/>
            <person name="Berlin A.M."/>
            <person name="Chapman S.B."/>
            <person name="Dewar J."/>
            <person name="Goldberg J."/>
            <person name="Griggs A."/>
            <person name="Gujja S."/>
            <person name="Hansen M."/>
            <person name="Howarth C."/>
            <person name="Imamovic A."/>
            <person name="Larimer J."/>
            <person name="McCowan C."/>
            <person name="Murphy C."/>
            <person name="Pearson M."/>
            <person name="Priest M."/>
            <person name="Roberts A."/>
            <person name="Saif S."/>
            <person name="Shea T."/>
            <person name="Sykes S."/>
            <person name="Wortman J."/>
            <person name="Nusbaum C."/>
            <person name="Birren B."/>
        </authorList>
    </citation>
    <scope>NUCLEOTIDE SEQUENCE [LARGE SCALE GENOMIC DNA]</scope>
    <source>
        <strain evidence="2">CBS 10118</strain>
    </source>
</reference>
<dbReference type="Proteomes" id="UP000092730">
    <property type="component" value="Chromosome 1"/>
</dbReference>
<reference evidence="2" key="3">
    <citation type="submission" date="2014-01" db="EMBL/GenBank/DDBJ databases">
        <title>Evolution of pathogenesis and genome organization in the Tremellales.</title>
        <authorList>
            <person name="Cuomo C."/>
            <person name="Litvintseva A."/>
            <person name="Heitman J."/>
            <person name="Chen Y."/>
            <person name="Sun S."/>
            <person name="Springer D."/>
            <person name="Dromer F."/>
            <person name="Young S."/>
            <person name="Zeng Q."/>
            <person name="Chapman S."/>
            <person name="Gujja S."/>
            <person name="Saif S."/>
            <person name="Birren B."/>
        </authorList>
    </citation>
    <scope>NUCLEOTIDE SEQUENCE</scope>
    <source>
        <strain evidence="2">CBS 10118</strain>
    </source>
</reference>
<keyword evidence="1" id="KW-0472">Membrane</keyword>
<evidence type="ECO:0000256" key="1">
    <source>
        <dbReference type="SAM" id="Phobius"/>
    </source>
</evidence>
<organism evidence="2">
    <name type="scientific">Kwoniella bestiolae CBS 10118</name>
    <dbReference type="NCBI Taxonomy" id="1296100"/>
    <lineage>
        <taxon>Eukaryota</taxon>
        <taxon>Fungi</taxon>
        <taxon>Dikarya</taxon>
        <taxon>Basidiomycota</taxon>
        <taxon>Agaricomycotina</taxon>
        <taxon>Tremellomycetes</taxon>
        <taxon>Tremellales</taxon>
        <taxon>Cryptococcaceae</taxon>
        <taxon>Kwoniella</taxon>
    </lineage>
</organism>
<dbReference type="OrthoDB" id="10519000at2759"/>
<accession>A0A1B9G6J5</accession>
<protein>
    <submittedName>
        <fullName evidence="2">Uncharacterized protein</fullName>
    </submittedName>
</protein>
<dbReference type="KEGG" id="kbi:30208743"/>
<reference evidence="3" key="4">
    <citation type="submission" date="2024-02" db="EMBL/GenBank/DDBJ databases">
        <title>Comparative genomics of Cryptococcus and Kwoniella reveals pathogenesis evolution and contrasting modes of karyotype evolution via chromosome fusion or intercentromeric recombination.</title>
        <authorList>
            <person name="Coelho M.A."/>
            <person name="David-Palma M."/>
            <person name="Shea T."/>
            <person name="Bowers K."/>
            <person name="McGinley-Smith S."/>
            <person name="Mohammad A.W."/>
            <person name="Gnirke A."/>
            <person name="Yurkov A.M."/>
            <person name="Nowrousian M."/>
            <person name="Sun S."/>
            <person name="Cuomo C.A."/>
            <person name="Heitman J."/>
        </authorList>
    </citation>
    <scope>NUCLEOTIDE SEQUENCE</scope>
    <source>
        <strain evidence="3">CBS 10118</strain>
    </source>
</reference>
<dbReference type="AlphaFoldDB" id="A0A1B9G6J5"/>
<keyword evidence="4" id="KW-1185">Reference proteome</keyword>
<sequence length="277" mass="32559">MFSLQSLIYLSIPLILLLLFPTISQIYLTLIPPLLVLLTFLFLSYIIFYPIHYLYTHPTFFPDLFESVKSYILNEPRRVLWRIEVSLHLRTRDVYPGMYDIEPPYPTLWPEADHYIRLRRIVGLCIVAIKQVVWDWLDIPYGYYAEEIIERRKKEKEEGKGKGWWSWRKGEEYDQQQLLTTQSGPGSPHINVPIYPPPPPYQPPCTCSTSCELHPTRYILETDCMLPKGTIVIPPVQWGYQLQMQTQQQTIYSTSTWNLGYESVTSCHHAYPGHVVF</sequence>
<dbReference type="VEuPathDB" id="FungiDB:I302_04344"/>
<evidence type="ECO:0000313" key="2">
    <source>
        <dbReference type="EMBL" id="OCF26657.1"/>
    </source>
</evidence>
<dbReference type="RefSeq" id="XP_019047727.1">
    <property type="nucleotide sequence ID" value="XM_019190979.1"/>
</dbReference>
<evidence type="ECO:0000313" key="3">
    <source>
        <dbReference type="EMBL" id="WVW79003.1"/>
    </source>
</evidence>
<evidence type="ECO:0000313" key="4">
    <source>
        <dbReference type="Proteomes" id="UP000092730"/>
    </source>
</evidence>
<reference evidence="3" key="2">
    <citation type="submission" date="2013-07" db="EMBL/GenBank/DDBJ databases">
        <authorList>
            <consortium name="The Broad Institute Genome Sequencing Platform"/>
            <person name="Cuomo C."/>
            <person name="Litvintseva A."/>
            <person name="Chen Y."/>
            <person name="Heitman J."/>
            <person name="Sun S."/>
            <person name="Springer D."/>
            <person name="Dromer F."/>
            <person name="Young S.K."/>
            <person name="Zeng Q."/>
            <person name="Gargeya S."/>
            <person name="Fitzgerald M."/>
            <person name="Abouelleil A."/>
            <person name="Alvarado L."/>
            <person name="Berlin A.M."/>
            <person name="Chapman S.B."/>
            <person name="Dewar J."/>
            <person name="Goldberg J."/>
            <person name="Griggs A."/>
            <person name="Gujja S."/>
            <person name="Hansen M."/>
            <person name="Howarth C."/>
            <person name="Imamovic A."/>
            <person name="Larimer J."/>
            <person name="McCowan C."/>
            <person name="Murphy C."/>
            <person name="Pearson M."/>
            <person name="Priest M."/>
            <person name="Roberts A."/>
            <person name="Saif S."/>
            <person name="Shea T."/>
            <person name="Sykes S."/>
            <person name="Wortman J."/>
            <person name="Nusbaum C."/>
            <person name="Birren B."/>
        </authorList>
    </citation>
    <scope>NUCLEOTIDE SEQUENCE</scope>
    <source>
        <strain evidence="3">CBS 10118</strain>
    </source>
</reference>
<feature type="transmembrane region" description="Helical" evidence="1">
    <location>
        <begin position="7"/>
        <end position="28"/>
    </location>
</feature>
<dbReference type="GeneID" id="30208743"/>